<dbReference type="AlphaFoldDB" id="A0A3B8WKH4"/>
<gene>
    <name evidence="1" type="ORF">DCF82_23185</name>
</gene>
<protein>
    <submittedName>
        <fullName evidence="1">Uncharacterized protein</fullName>
    </submittedName>
</protein>
<comment type="caution">
    <text evidence="1">The sequence shown here is derived from an EMBL/GenBank/DDBJ whole genome shotgun (WGS) entry which is preliminary data.</text>
</comment>
<proteinExistence type="predicted"/>
<evidence type="ECO:0000313" key="1">
    <source>
        <dbReference type="EMBL" id="HAC30681.1"/>
    </source>
</evidence>
<organism evidence="1 2">
    <name type="scientific">Marinobacter nauticus</name>
    <name type="common">Marinobacter hydrocarbonoclasticus</name>
    <name type="synonym">Marinobacter aquaeolei</name>
    <dbReference type="NCBI Taxonomy" id="2743"/>
    <lineage>
        <taxon>Bacteria</taxon>
        <taxon>Pseudomonadati</taxon>
        <taxon>Pseudomonadota</taxon>
        <taxon>Gammaproteobacteria</taxon>
        <taxon>Pseudomonadales</taxon>
        <taxon>Marinobacteraceae</taxon>
        <taxon>Marinobacter</taxon>
    </lineage>
</organism>
<dbReference type="EMBL" id="DLYI01000313">
    <property type="protein sequence ID" value="HAC30681.1"/>
    <property type="molecule type" value="Genomic_DNA"/>
</dbReference>
<reference evidence="1 2" key="1">
    <citation type="journal article" date="2018" name="Nat. Biotechnol.">
        <title>A standardized bacterial taxonomy based on genome phylogeny substantially revises the tree of life.</title>
        <authorList>
            <person name="Parks D.H."/>
            <person name="Chuvochina M."/>
            <person name="Waite D.W."/>
            <person name="Rinke C."/>
            <person name="Skarshewski A."/>
            <person name="Chaumeil P.A."/>
            <person name="Hugenholtz P."/>
        </authorList>
    </citation>
    <scope>NUCLEOTIDE SEQUENCE [LARGE SCALE GENOMIC DNA]</scope>
    <source>
        <strain evidence="1">UBA9049</strain>
    </source>
</reference>
<accession>A0A3B8WKH4</accession>
<name>A0A3B8WKH4_MARNT</name>
<dbReference type="Proteomes" id="UP000261325">
    <property type="component" value="Unassembled WGS sequence"/>
</dbReference>
<evidence type="ECO:0000313" key="2">
    <source>
        <dbReference type="Proteomes" id="UP000261325"/>
    </source>
</evidence>
<sequence length="62" mass="7083">MYSDPKHIKKHPYKVSLNDEQRQLIEMAAGVAGEQPSAYLRELAMEKLREMLSGKHNEARAS</sequence>